<dbReference type="FunFam" id="3.40.50.980:FF:000001">
    <property type="entry name" value="Non-ribosomal peptide synthetase"/>
    <property type="match status" value="1"/>
</dbReference>
<dbReference type="RefSeq" id="WP_133116998.1">
    <property type="nucleotide sequence ID" value="NZ_MTZV01000011.1"/>
</dbReference>
<dbReference type="AlphaFoldDB" id="A0A2A4EMU0"/>
<dbReference type="InterPro" id="IPR020845">
    <property type="entry name" value="AMP-binding_CS"/>
</dbReference>
<evidence type="ECO:0000313" key="2">
    <source>
        <dbReference type="EMBL" id="PCE21486.1"/>
    </source>
</evidence>
<dbReference type="PANTHER" id="PTHR45527">
    <property type="entry name" value="NONRIBOSOMAL PEPTIDE SYNTHETASE"/>
    <property type="match status" value="1"/>
</dbReference>
<dbReference type="Pfam" id="PF00501">
    <property type="entry name" value="AMP-binding"/>
    <property type="match status" value="1"/>
</dbReference>
<protein>
    <recommendedName>
        <fullName evidence="1">AMP-dependent synthetase/ligase domain-containing protein</fullName>
    </recommendedName>
</protein>
<dbReference type="NCBIfam" id="TIGR01733">
    <property type="entry name" value="AA-adenyl-dom"/>
    <property type="match status" value="1"/>
</dbReference>
<comment type="caution">
    <text evidence="2">The sequence shown here is derived from an EMBL/GenBank/DDBJ whole genome shotgun (WGS) entry which is preliminary data.</text>
</comment>
<dbReference type="InterPro" id="IPR000873">
    <property type="entry name" value="AMP-dep_synth/lig_dom"/>
</dbReference>
<gene>
    <name evidence="2" type="ORF">BWP39_31380</name>
</gene>
<dbReference type="Proteomes" id="UP000218022">
    <property type="component" value="Unassembled WGS sequence"/>
</dbReference>
<dbReference type="GO" id="GO:0005829">
    <property type="term" value="C:cytosol"/>
    <property type="evidence" value="ECO:0007669"/>
    <property type="project" value="TreeGrafter"/>
</dbReference>
<dbReference type="Gene3D" id="3.30.300.30">
    <property type="match status" value="1"/>
</dbReference>
<dbReference type="InterPro" id="IPR010071">
    <property type="entry name" value="AA_adenyl_dom"/>
</dbReference>
<evidence type="ECO:0000313" key="3">
    <source>
        <dbReference type="Proteomes" id="UP000218022"/>
    </source>
</evidence>
<evidence type="ECO:0000259" key="1">
    <source>
        <dbReference type="Pfam" id="PF00501"/>
    </source>
</evidence>
<reference evidence="2 3" key="1">
    <citation type="submission" date="2017-01" db="EMBL/GenBank/DDBJ databases">
        <title>Whole-Genome Shotgun Sequencing of Two beta-Proteobacterial Species in Search of the Bulgecin Biosynthetic Cluster.</title>
        <authorList>
            <person name="Horsman M.E."/>
            <person name="Marous D.R."/>
            <person name="Li R."/>
            <person name="Oliver R.A."/>
            <person name="Byun B."/>
            <person name="Emrich S.J."/>
            <person name="Boggess B."/>
            <person name="Townsend C.A."/>
            <person name="Mobashery S."/>
        </authorList>
    </citation>
    <scope>NUCLEOTIDE SEQUENCE [LARGE SCALE GENOMIC DNA]</scope>
    <source>
        <strain evidence="2 3">ATCC 31363</strain>
    </source>
</reference>
<sequence length="557" mass="60200">LYQEGEYELVLEVRRRAQGYGLYLKYDPTLWDEATLARWLGHYVRLLEGVLADGQRRLGDYALRDGAERVQMAGWQGSERGWALTPVPALFARQVEAAAQALAVSDAQQGWSYGELARRSAEVAQRLRAQGLGAGSVVGVCQGRSVWLLASVLGIWQAGAAYVPLDPGYPAERLGYMLEDSGAAAVLSDATHRQQVEALAGGVPVWAVDEPWTGSSTANLESPQAQDLAYVLYTSGSTGRPKGVRISHGALSNFLQSMAEAPGLKAGERLLAVTTVSFDIAGLELYLPLIVGGECVLCAADVARDGRQLKAELERVRPDLMQATPATWSMLFHAGWRNEAGLKVLCGGEALPARLKQRFDELGTTVWNLYGPTETTIWSTLARLTAQETIHIGRPIANTQAYVLDGAGHEQPVGIVGELYLGGAGLAQGYHGQPERTAAAFIDHALGRLYRTGDLARWRADGQLEHCGRADQQVKVNGHRVEPGEIEALLEQSGLVRQAAVVLREGAHGSQLAAWCVPVEQTQGDGWLESEQVRALQGWLGERVPGYMQPAIWLGTA</sequence>
<dbReference type="EMBL" id="MTZV01000011">
    <property type="protein sequence ID" value="PCE21486.1"/>
    <property type="molecule type" value="Genomic_DNA"/>
</dbReference>
<dbReference type="GO" id="GO:0047527">
    <property type="term" value="F:2,3-dihydroxybenzoate-serine ligase activity"/>
    <property type="evidence" value="ECO:0007669"/>
    <property type="project" value="TreeGrafter"/>
</dbReference>
<dbReference type="GO" id="GO:0009366">
    <property type="term" value="C:enterobactin synthetase complex"/>
    <property type="evidence" value="ECO:0007669"/>
    <property type="project" value="TreeGrafter"/>
</dbReference>
<dbReference type="OrthoDB" id="9757559at2"/>
<feature type="non-terminal residue" evidence="2">
    <location>
        <position position="1"/>
    </location>
</feature>
<dbReference type="Gene3D" id="3.40.50.980">
    <property type="match status" value="2"/>
</dbReference>
<dbReference type="InterPro" id="IPR045851">
    <property type="entry name" value="AMP-bd_C_sf"/>
</dbReference>
<dbReference type="GO" id="GO:0043041">
    <property type="term" value="P:amino acid activation for nonribosomal peptide biosynthetic process"/>
    <property type="evidence" value="ECO:0007669"/>
    <property type="project" value="TreeGrafter"/>
</dbReference>
<dbReference type="PRINTS" id="PR00154">
    <property type="entry name" value="AMPBINDING"/>
</dbReference>
<accession>A0A2A4EMU0</accession>
<feature type="non-terminal residue" evidence="2">
    <location>
        <position position="557"/>
    </location>
</feature>
<proteinExistence type="predicted"/>
<dbReference type="Gene3D" id="3.30.559.30">
    <property type="entry name" value="Nonribosomal peptide synthetase, condensation domain"/>
    <property type="match status" value="1"/>
</dbReference>
<name>A0A2A4EMU0_9BURK</name>
<dbReference type="SUPFAM" id="SSF52777">
    <property type="entry name" value="CoA-dependent acyltransferases"/>
    <property type="match status" value="1"/>
</dbReference>
<organism evidence="2 3">
    <name type="scientific">Paraburkholderia acidicola</name>
    <dbReference type="NCBI Taxonomy" id="1912599"/>
    <lineage>
        <taxon>Bacteria</taxon>
        <taxon>Pseudomonadati</taxon>
        <taxon>Pseudomonadota</taxon>
        <taxon>Betaproteobacteria</taxon>
        <taxon>Burkholderiales</taxon>
        <taxon>Burkholderiaceae</taxon>
        <taxon>Paraburkholderia</taxon>
    </lineage>
</organism>
<dbReference type="GO" id="GO:0031177">
    <property type="term" value="F:phosphopantetheine binding"/>
    <property type="evidence" value="ECO:0007669"/>
    <property type="project" value="TreeGrafter"/>
</dbReference>
<dbReference type="FunFam" id="3.40.50.12780:FF:000012">
    <property type="entry name" value="Non-ribosomal peptide synthetase"/>
    <property type="match status" value="1"/>
</dbReference>
<feature type="domain" description="AMP-dependent synthetase/ligase" evidence="1">
    <location>
        <begin position="91"/>
        <end position="431"/>
    </location>
</feature>
<dbReference type="InterPro" id="IPR020459">
    <property type="entry name" value="AMP-binding"/>
</dbReference>
<dbReference type="PANTHER" id="PTHR45527:SF1">
    <property type="entry name" value="FATTY ACID SYNTHASE"/>
    <property type="match status" value="1"/>
</dbReference>
<dbReference type="SUPFAM" id="SSF56801">
    <property type="entry name" value="Acetyl-CoA synthetase-like"/>
    <property type="match status" value="1"/>
</dbReference>
<dbReference type="PROSITE" id="PS00455">
    <property type="entry name" value="AMP_BINDING"/>
    <property type="match status" value="1"/>
</dbReference>
<dbReference type="GO" id="GO:0009239">
    <property type="term" value="P:enterobactin biosynthetic process"/>
    <property type="evidence" value="ECO:0007669"/>
    <property type="project" value="TreeGrafter"/>
</dbReference>
<dbReference type="Gene3D" id="2.30.38.10">
    <property type="entry name" value="Luciferase, Domain 3"/>
    <property type="match status" value="1"/>
</dbReference>